<name>A0A3E1YHH4_9BACT</name>
<feature type="active site" description="Proton donor" evidence="6">
    <location>
        <position position="327"/>
    </location>
</feature>
<protein>
    <recommendedName>
        <fullName evidence="3">beta-N-acetylhexosaminidase</fullName>
        <ecNumber evidence="3">3.2.1.52</ecNumber>
    </recommendedName>
</protein>
<evidence type="ECO:0000256" key="4">
    <source>
        <dbReference type="ARBA" id="ARBA00022801"/>
    </source>
</evidence>
<evidence type="ECO:0000256" key="3">
    <source>
        <dbReference type="ARBA" id="ARBA00012663"/>
    </source>
</evidence>
<comment type="catalytic activity">
    <reaction evidence="1">
        <text>Hydrolysis of terminal non-reducing N-acetyl-D-hexosamine residues in N-acetyl-beta-D-hexosaminides.</text>
        <dbReference type="EC" id="3.2.1.52"/>
    </reaction>
</comment>
<dbReference type="PANTHER" id="PTHR22600:SF57">
    <property type="entry name" value="BETA-N-ACETYLHEXOSAMINIDASE"/>
    <property type="match status" value="1"/>
</dbReference>
<evidence type="ECO:0000256" key="7">
    <source>
        <dbReference type="SAM" id="SignalP"/>
    </source>
</evidence>
<reference evidence="10 11" key="1">
    <citation type="submission" date="2018-07" db="EMBL/GenBank/DDBJ databases">
        <title>Chitinophaga K2CV101002-2 sp. nov., isolated from a monsoon evergreen broad-leaved forest soil.</title>
        <authorList>
            <person name="Lv Y."/>
        </authorList>
    </citation>
    <scope>NUCLEOTIDE SEQUENCE [LARGE SCALE GENOMIC DNA]</scope>
    <source>
        <strain evidence="10 11">GDMCC 1.1288</strain>
    </source>
</reference>
<dbReference type="InterPro" id="IPR015883">
    <property type="entry name" value="Glyco_hydro_20_cat"/>
</dbReference>
<dbReference type="Pfam" id="PF00728">
    <property type="entry name" value="Glyco_hydro_20"/>
    <property type="match status" value="1"/>
</dbReference>
<dbReference type="InterPro" id="IPR025705">
    <property type="entry name" value="Beta_hexosaminidase_sua/sub"/>
</dbReference>
<feature type="chain" id="PRO_5017685356" description="beta-N-acetylhexosaminidase" evidence="7">
    <location>
        <begin position="23"/>
        <end position="518"/>
    </location>
</feature>
<gene>
    <name evidence="10" type="ORF">DVR12_03385</name>
</gene>
<keyword evidence="4 10" id="KW-0378">Hydrolase</keyword>
<dbReference type="Gene3D" id="3.20.20.80">
    <property type="entry name" value="Glycosidases"/>
    <property type="match status" value="1"/>
</dbReference>
<feature type="signal peptide" evidence="7">
    <location>
        <begin position="1"/>
        <end position="22"/>
    </location>
</feature>
<evidence type="ECO:0000313" key="10">
    <source>
        <dbReference type="EMBL" id="RFS26842.1"/>
    </source>
</evidence>
<dbReference type="OrthoDB" id="726159at2"/>
<dbReference type="PANTHER" id="PTHR22600">
    <property type="entry name" value="BETA-HEXOSAMINIDASE"/>
    <property type="match status" value="1"/>
</dbReference>
<dbReference type="EMBL" id="QPMM01000001">
    <property type="protein sequence ID" value="RFS26842.1"/>
    <property type="molecule type" value="Genomic_DNA"/>
</dbReference>
<comment type="caution">
    <text evidence="10">The sequence shown here is derived from an EMBL/GenBank/DDBJ whole genome shotgun (WGS) entry which is preliminary data.</text>
</comment>
<comment type="similarity">
    <text evidence="2">Belongs to the glycosyl hydrolase 20 family.</text>
</comment>
<keyword evidence="5" id="KW-0326">Glycosidase</keyword>
<dbReference type="InterPro" id="IPR029018">
    <property type="entry name" value="Hex-like_dom2"/>
</dbReference>
<dbReference type="GO" id="GO:0004563">
    <property type="term" value="F:beta-N-acetylhexosaminidase activity"/>
    <property type="evidence" value="ECO:0007669"/>
    <property type="project" value="UniProtKB-EC"/>
</dbReference>
<keyword evidence="11" id="KW-1185">Reference proteome</keyword>
<dbReference type="InterPro" id="IPR015882">
    <property type="entry name" value="HEX_bac_N"/>
</dbReference>
<dbReference type="GO" id="GO:0030203">
    <property type="term" value="P:glycosaminoglycan metabolic process"/>
    <property type="evidence" value="ECO:0007669"/>
    <property type="project" value="TreeGrafter"/>
</dbReference>
<evidence type="ECO:0000256" key="5">
    <source>
        <dbReference type="ARBA" id="ARBA00023295"/>
    </source>
</evidence>
<dbReference type="InterPro" id="IPR017853">
    <property type="entry name" value="GH"/>
</dbReference>
<evidence type="ECO:0000259" key="9">
    <source>
        <dbReference type="Pfam" id="PF02838"/>
    </source>
</evidence>
<dbReference type="CDD" id="cd06563">
    <property type="entry name" value="GH20_chitobiase-like"/>
    <property type="match status" value="1"/>
</dbReference>
<dbReference type="Gene3D" id="3.30.379.10">
    <property type="entry name" value="Chitobiase/beta-hexosaminidase domain 2-like"/>
    <property type="match status" value="1"/>
</dbReference>
<dbReference type="GO" id="GO:0005975">
    <property type="term" value="P:carbohydrate metabolic process"/>
    <property type="evidence" value="ECO:0007669"/>
    <property type="project" value="InterPro"/>
</dbReference>
<evidence type="ECO:0000259" key="8">
    <source>
        <dbReference type="Pfam" id="PF00728"/>
    </source>
</evidence>
<dbReference type="SUPFAM" id="SSF51445">
    <property type="entry name" value="(Trans)glycosidases"/>
    <property type="match status" value="1"/>
</dbReference>
<evidence type="ECO:0000256" key="1">
    <source>
        <dbReference type="ARBA" id="ARBA00001231"/>
    </source>
</evidence>
<dbReference type="SUPFAM" id="SSF55545">
    <property type="entry name" value="beta-N-acetylhexosaminidase-like domain"/>
    <property type="match status" value="1"/>
</dbReference>
<sequence length="518" mass="58242">MQKLRAALTGVVAFIFSTSVLTANALHVIPQPAEMDSQPGTFTLSNTTVIIPGTNTTEAKFLQTYLLDQLQLDLSLKPKASKNFIQLTINKQLKTSLGEEGYQLTANNDNIIITAATNTGIYYGIQTLRQLVETDGQLAKVAGVKITDKPRFAWRAFMLDEGRYFKGELVVKKLLDEMARLKMNVFHWHLTDDQGWRIDIKKYPLLAKVGGHRDSTQINGWNSKVYDGKVHEGYYTQEQIKNIIQYAAQRHITIVPEIEMPGHSSAAIAAYPWLGTAKTSIKVPCKFGVQYDVFNVADPKVVAFLQDVLNEVMALFPSKVIHIGGDEVRYDQWKADANVQAYMKLHQLSTPADLQISFTNSISNYLAGKNRRMTGWNEIMGSKLHEYTSEKDANATQKLAPGTIVQFWRGDLQLITDAVSKGYEVVNSYHAMTYLDYDYKSISLEKAYSFDPIPEGLDPKYHSKILGSGCQMWGEWIADEAAMNAKVYPRLAAYAEDAWTLPANKNFKEFAEAVAKFW</sequence>
<accession>A0A3E1YHH4</accession>
<dbReference type="PRINTS" id="PR00738">
    <property type="entry name" value="GLHYDRLASE20"/>
</dbReference>
<feature type="domain" description="Glycoside hydrolase family 20 catalytic" evidence="8">
    <location>
        <begin position="152"/>
        <end position="500"/>
    </location>
</feature>
<evidence type="ECO:0000256" key="2">
    <source>
        <dbReference type="ARBA" id="ARBA00006285"/>
    </source>
</evidence>
<dbReference type="Pfam" id="PF02838">
    <property type="entry name" value="Glyco_hydro_20b"/>
    <property type="match status" value="1"/>
</dbReference>
<organism evidence="10 11">
    <name type="scientific">Chitinophaga silvatica</name>
    <dbReference type="NCBI Taxonomy" id="2282649"/>
    <lineage>
        <taxon>Bacteria</taxon>
        <taxon>Pseudomonadati</taxon>
        <taxon>Bacteroidota</taxon>
        <taxon>Chitinophagia</taxon>
        <taxon>Chitinophagales</taxon>
        <taxon>Chitinophagaceae</taxon>
        <taxon>Chitinophaga</taxon>
    </lineage>
</organism>
<proteinExistence type="inferred from homology"/>
<feature type="domain" description="Beta-hexosaminidase bacterial type N-terminal" evidence="9">
    <location>
        <begin position="27"/>
        <end position="148"/>
    </location>
</feature>
<dbReference type="PIRSF" id="PIRSF001093">
    <property type="entry name" value="B-hxosamndse_ab_euk"/>
    <property type="match status" value="1"/>
</dbReference>
<dbReference type="EC" id="3.2.1.52" evidence="3"/>
<evidence type="ECO:0000256" key="6">
    <source>
        <dbReference type="PIRSR" id="PIRSR625705-1"/>
    </source>
</evidence>
<keyword evidence="7" id="KW-0732">Signal</keyword>
<dbReference type="RefSeq" id="WP_116974036.1">
    <property type="nucleotide sequence ID" value="NZ_QPMM01000001.1"/>
</dbReference>
<dbReference type="AlphaFoldDB" id="A0A3E1YHH4"/>
<evidence type="ECO:0000313" key="11">
    <source>
        <dbReference type="Proteomes" id="UP000260644"/>
    </source>
</evidence>
<dbReference type="GO" id="GO:0016020">
    <property type="term" value="C:membrane"/>
    <property type="evidence" value="ECO:0007669"/>
    <property type="project" value="TreeGrafter"/>
</dbReference>
<dbReference type="Proteomes" id="UP000260644">
    <property type="component" value="Unassembled WGS sequence"/>
</dbReference>